<dbReference type="InterPro" id="IPR001806">
    <property type="entry name" value="Small_GTPase"/>
</dbReference>
<dbReference type="SMART" id="SM00175">
    <property type="entry name" value="RAB"/>
    <property type="match status" value="1"/>
</dbReference>
<evidence type="ECO:0000256" key="12">
    <source>
        <dbReference type="ARBA" id="ARBA00023289"/>
    </source>
</evidence>
<dbReference type="SUPFAM" id="SSF52540">
    <property type="entry name" value="P-loop containing nucleoside triphosphate hydrolases"/>
    <property type="match status" value="2"/>
</dbReference>
<dbReference type="EC" id="3.6.5.2" evidence="3"/>
<dbReference type="GO" id="GO:0003925">
    <property type="term" value="F:G protein activity"/>
    <property type="evidence" value="ECO:0007669"/>
    <property type="project" value="UniProtKB-EC"/>
</dbReference>
<evidence type="ECO:0000256" key="2">
    <source>
        <dbReference type="ARBA" id="ARBA00006270"/>
    </source>
</evidence>
<evidence type="ECO:0000256" key="1">
    <source>
        <dbReference type="ARBA" id="ARBA00001946"/>
    </source>
</evidence>
<dbReference type="FunFam" id="3.40.50.300:FF:000459">
    <property type="entry name" value="ras-related protein Rab-37 isoform X1"/>
    <property type="match status" value="1"/>
</dbReference>
<comment type="cofactor">
    <cofactor evidence="1">
        <name>Mg(2+)</name>
        <dbReference type="ChEBI" id="CHEBI:18420"/>
    </cofactor>
</comment>
<dbReference type="SMART" id="SM00174">
    <property type="entry name" value="RHO"/>
    <property type="match status" value="1"/>
</dbReference>
<evidence type="ECO:0000256" key="10">
    <source>
        <dbReference type="ARBA" id="ARBA00023134"/>
    </source>
</evidence>
<organism evidence="14">
    <name type="scientific">Menopon gallinae</name>
    <name type="common">poultry shaft louse</name>
    <dbReference type="NCBI Taxonomy" id="328185"/>
    <lineage>
        <taxon>Eukaryota</taxon>
        <taxon>Metazoa</taxon>
        <taxon>Ecdysozoa</taxon>
        <taxon>Arthropoda</taxon>
        <taxon>Hexapoda</taxon>
        <taxon>Insecta</taxon>
        <taxon>Pterygota</taxon>
        <taxon>Neoptera</taxon>
        <taxon>Paraneoptera</taxon>
        <taxon>Psocodea</taxon>
        <taxon>Troctomorpha</taxon>
        <taxon>Phthiraptera</taxon>
        <taxon>Amblycera</taxon>
        <taxon>Menoponidae</taxon>
        <taxon>Menopon</taxon>
    </lineage>
</organism>
<dbReference type="PANTHER" id="PTHR47978">
    <property type="match status" value="1"/>
</dbReference>
<dbReference type="Gene3D" id="3.40.50.300">
    <property type="entry name" value="P-loop containing nucleotide triphosphate hydrolases"/>
    <property type="match status" value="2"/>
</dbReference>
<dbReference type="InterPro" id="IPR027417">
    <property type="entry name" value="P-loop_NTPase"/>
</dbReference>
<keyword evidence="8" id="KW-0460">Magnesium</keyword>
<evidence type="ECO:0000256" key="8">
    <source>
        <dbReference type="ARBA" id="ARBA00022842"/>
    </source>
</evidence>
<dbReference type="GO" id="GO:0005525">
    <property type="term" value="F:GTP binding"/>
    <property type="evidence" value="ECO:0007669"/>
    <property type="project" value="UniProtKB-KW"/>
</dbReference>
<keyword evidence="12" id="KW-0636">Prenylation</keyword>
<keyword evidence="6" id="KW-0547">Nucleotide-binding</keyword>
<comment type="similarity">
    <text evidence="2">Belongs to the small GTPase superfamily. Rab family.</text>
</comment>
<dbReference type="PROSITE" id="PS51420">
    <property type="entry name" value="RHO"/>
    <property type="match status" value="1"/>
</dbReference>
<comment type="caution">
    <text evidence="14">The sequence shown here is derived from an EMBL/GenBank/DDBJ whole genome shotgun (WGS) entry which is preliminary data.</text>
</comment>
<evidence type="ECO:0000256" key="5">
    <source>
        <dbReference type="ARBA" id="ARBA00022723"/>
    </source>
</evidence>
<dbReference type="AlphaFoldDB" id="A0AAW2HTA6"/>
<dbReference type="GO" id="GO:0015031">
    <property type="term" value="P:protein transport"/>
    <property type="evidence" value="ECO:0007669"/>
    <property type="project" value="UniProtKB-KW"/>
</dbReference>
<evidence type="ECO:0000256" key="6">
    <source>
        <dbReference type="ARBA" id="ARBA00022741"/>
    </source>
</evidence>
<keyword evidence="10" id="KW-0342">GTP-binding</keyword>
<keyword evidence="7" id="KW-0378">Hydrolase</keyword>
<dbReference type="Pfam" id="PF00071">
    <property type="entry name" value="Ras"/>
    <property type="match status" value="2"/>
</dbReference>
<dbReference type="SMART" id="SM00176">
    <property type="entry name" value="RAN"/>
    <property type="match status" value="1"/>
</dbReference>
<evidence type="ECO:0000256" key="4">
    <source>
        <dbReference type="ARBA" id="ARBA00022448"/>
    </source>
</evidence>
<evidence type="ECO:0000313" key="14">
    <source>
        <dbReference type="EMBL" id="KAL0272677.1"/>
    </source>
</evidence>
<reference evidence="14" key="1">
    <citation type="journal article" date="2024" name="Gigascience">
        <title>Chromosome-level genome of the poultry shaft louse Menopon gallinae provides insight into the host-switching and adaptive evolution of parasitic lice.</title>
        <authorList>
            <person name="Xu Y."/>
            <person name="Ma L."/>
            <person name="Liu S."/>
            <person name="Liang Y."/>
            <person name="Liu Q."/>
            <person name="He Z."/>
            <person name="Tian L."/>
            <person name="Duan Y."/>
            <person name="Cai W."/>
            <person name="Li H."/>
            <person name="Song F."/>
        </authorList>
    </citation>
    <scope>NUCLEOTIDE SEQUENCE</scope>
    <source>
        <strain evidence="14">Cailab_2023a</strain>
    </source>
</reference>
<name>A0AAW2HTA6_9NEOP</name>
<accession>A0AAW2HTA6</accession>
<dbReference type="GO" id="GO:0046872">
    <property type="term" value="F:metal ion binding"/>
    <property type="evidence" value="ECO:0007669"/>
    <property type="project" value="UniProtKB-KW"/>
</dbReference>
<sequence>MSDDVFEAEDAVSPGYGLNVIAETYKTPSPTGYRDYRPPPELFEAPSPNLEQVNHKTILLGDSGVGKTSLLVQFDTGKFQSGSFAATVGIGFTVMLLGDSGVGKTCVLVRFRDGHFLSGNFISTVGIDFRNKIVTVDDTKVKLQIWDTAGQERFRSVTHAYYRDAHALLLLYDVTNKTSFDNIRAWLGEIREYAQEDVVIMLLGNKADCGPERVVRKEDGERLAREYNVAFMETSAKSGMNVELAFTAVARELKSRKSKDPEDNAFNVKEYIKEQSQRTTCPPCST</sequence>
<dbReference type="PROSITE" id="PS51419">
    <property type="entry name" value="RAB"/>
    <property type="match status" value="1"/>
</dbReference>
<dbReference type="InterPro" id="IPR005225">
    <property type="entry name" value="Small_GTP-bd"/>
</dbReference>
<evidence type="ECO:0000256" key="11">
    <source>
        <dbReference type="ARBA" id="ARBA00023288"/>
    </source>
</evidence>
<evidence type="ECO:0000256" key="13">
    <source>
        <dbReference type="ARBA" id="ARBA00047660"/>
    </source>
</evidence>
<dbReference type="CDD" id="cd04112">
    <property type="entry name" value="Rab26"/>
    <property type="match status" value="1"/>
</dbReference>
<dbReference type="SMART" id="SM00173">
    <property type="entry name" value="RAS"/>
    <property type="match status" value="1"/>
</dbReference>
<dbReference type="NCBIfam" id="TIGR00231">
    <property type="entry name" value="small_GTP"/>
    <property type="match status" value="1"/>
</dbReference>
<keyword evidence="9" id="KW-0653">Protein transport</keyword>
<evidence type="ECO:0000256" key="9">
    <source>
        <dbReference type="ARBA" id="ARBA00022927"/>
    </source>
</evidence>
<dbReference type="PROSITE" id="PS51421">
    <property type="entry name" value="RAS"/>
    <property type="match status" value="1"/>
</dbReference>
<keyword evidence="4" id="KW-0813">Transport</keyword>
<evidence type="ECO:0000256" key="3">
    <source>
        <dbReference type="ARBA" id="ARBA00011984"/>
    </source>
</evidence>
<proteinExistence type="inferred from homology"/>
<protein>
    <recommendedName>
        <fullName evidence="3">small monomeric GTPase</fullName>
        <ecNumber evidence="3">3.6.5.2</ecNumber>
    </recommendedName>
</protein>
<keyword evidence="5" id="KW-0479">Metal-binding</keyword>
<keyword evidence="11" id="KW-0449">Lipoprotein</keyword>
<dbReference type="PRINTS" id="PR00449">
    <property type="entry name" value="RASTRNSFRMNG"/>
</dbReference>
<dbReference type="EMBL" id="JARGDH010000003">
    <property type="protein sequence ID" value="KAL0272677.1"/>
    <property type="molecule type" value="Genomic_DNA"/>
</dbReference>
<dbReference type="SMART" id="SM00177">
    <property type="entry name" value="ARF"/>
    <property type="match status" value="1"/>
</dbReference>
<gene>
    <name evidence="14" type="ORF">PYX00_005554</name>
</gene>
<evidence type="ECO:0000256" key="7">
    <source>
        <dbReference type="ARBA" id="ARBA00022801"/>
    </source>
</evidence>
<comment type="catalytic activity">
    <reaction evidence="13">
        <text>GTP + H2O = GDP + phosphate + H(+)</text>
        <dbReference type="Rhea" id="RHEA:19669"/>
        <dbReference type="ChEBI" id="CHEBI:15377"/>
        <dbReference type="ChEBI" id="CHEBI:15378"/>
        <dbReference type="ChEBI" id="CHEBI:37565"/>
        <dbReference type="ChEBI" id="CHEBI:43474"/>
        <dbReference type="ChEBI" id="CHEBI:58189"/>
        <dbReference type="EC" id="3.6.5.2"/>
    </reaction>
    <physiologicalReaction direction="left-to-right" evidence="13">
        <dbReference type="Rhea" id="RHEA:19670"/>
    </physiologicalReaction>
</comment>